<evidence type="ECO:0000313" key="9">
    <source>
        <dbReference type="EMBL" id="CDQ62108.1"/>
    </source>
</evidence>
<dbReference type="InterPro" id="IPR050433">
    <property type="entry name" value="Myc_transcription_factors"/>
</dbReference>
<dbReference type="EMBL" id="FR904397">
    <property type="protein sequence ID" value="CDQ62108.1"/>
    <property type="molecule type" value="Genomic_DNA"/>
</dbReference>
<dbReference type="PIRSF" id="PIRSF001705">
    <property type="entry name" value="Myc_protein"/>
    <property type="match status" value="1"/>
</dbReference>
<evidence type="ECO:0000256" key="7">
    <source>
        <dbReference type="SAM" id="MobiDB-lite"/>
    </source>
</evidence>
<dbReference type="CDD" id="cd11400">
    <property type="entry name" value="bHLHzip_Myc"/>
    <property type="match status" value="1"/>
</dbReference>
<dbReference type="AlphaFoldDB" id="A0A060W4A2"/>
<dbReference type="InterPro" id="IPR036638">
    <property type="entry name" value="HLH_DNA-bd_sf"/>
</dbReference>
<accession>A0A060W4A2</accession>
<dbReference type="InterPro" id="IPR012682">
    <property type="entry name" value="Tscrpt_reg_Myc_N"/>
</dbReference>
<feature type="compositionally biased region" description="Basic and acidic residues" evidence="7">
    <location>
        <begin position="323"/>
        <end position="334"/>
    </location>
</feature>
<dbReference type="SUPFAM" id="SSF47459">
    <property type="entry name" value="HLH, helix-loop-helix DNA-binding domain"/>
    <property type="match status" value="1"/>
</dbReference>
<dbReference type="InterPro" id="IPR011598">
    <property type="entry name" value="bHLH_dom"/>
</dbReference>
<comment type="subcellular location">
    <subcellularLocation>
        <location evidence="1 5">Nucleus</location>
    </subcellularLocation>
</comment>
<reference evidence="9" key="1">
    <citation type="journal article" date="2014" name="Nat. Commun.">
        <title>The rainbow trout genome provides novel insights into evolution after whole-genome duplication in vertebrates.</title>
        <authorList>
            <person name="Berthelot C."/>
            <person name="Brunet F."/>
            <person name="Chalopin D."/>
            <person name="Juanchich A."/>
            <person name="Bernard M."/>
            <person name="Noel B."/>
            <person name="Bento P."/>
            <person name="Da Silva C."/>
            <person name="Labadie K."/>
            <person name="Alberti A."/>
            <person name="Aury J.M."/>
            <person name="Louis A."/>
            <person name="Dehais P."/>
            <person name="Bardou P."/>
            <person name="Montfort J."/>
            <person name="Klopp C."/>
            <person name="Cabau C."/>
            <person name="Gaspin C."/>
            <person name="Thorgaard G.H."/>
            <person name="Boussaha M."/>
            <person name="Quillet E."/>
            <person name="Guyomard R."/>
            <person name="Galiana D."/>
            <person name="Bobe J."/>
            <person name="Volff J.N."/>
            <person name="Genet C."/>
            <person name="Wincker P."/>
            <person name="Jaillon O."/>
            <person name="Roest Crollius H."/>
            <person name="Guiguen Y."/>
        </authorList>
    </citation>
    <scope>NUCLEOTIDE SEQUENCE [LARGE SCALE GENOMIC DNA]</scope>
</reference>
<evidence type="ECO:0000256" key="3">
    <source>
        <dbReference type="ARBA" id="ARBA00023242"/>
    </source>
</evidence>
<sequence length="405" mass="46334">MTHSQSVRERDQLAYCNHTECVCVCVCVCNKESAKMLQSFSQSQDWFYSEPLLFDDEFCQSLMKDLQSLPTPPQSPPMKAGLNAKPLSKEDQLSYVSDILLEDQDPQLNWNFDILYDGNATVTKDQQPEESDDCLWHCLGDKSMEEKLSSVLSSSPLLSDIDTRIFEEIAGSTLDCHTAALACQALENEDLLLDRHDRQEQGSESTSDYGSAGGEFSTYWSSASDTEEEIDVVTVKRTASPSQLAEESRRQRRAIKRQHLEIQLQHNYAAPCPTSPLRLELSTASNSHHKRSRVSDSHRHHQHGSHHQSSSSRQSPDMEDEEERRHTHNVMERQRRNELKNCFLRLRDNVPELSNNDKASKVVILKRARDSIRGLELEGQRLNAKRDKLRDGQEQLKAKLEQLRR</sequence>
<feature type="region of interest" description="Disordered" evidence="7">
    <location>
        <begin position="198"/>
        <end position="223"/>
    </location>
</feature>
<dbReference type="Pfam" id="PF01056">
    <property type="entry name" value="Myc_N"/>
    <property type="match status" value="1"/>
</dbReference>
<feature type="compositionally biased region" description="Basic residues" evidence="7">
    <location>
        <begin position="287"/>
        <end position="306"/>
    </location>
</feature>
<evidence type="ECO:0000256" key="2">
    <source>
        <dbReference type="ARBA" id="ARBA00023125"/>
    </source>
</evidence>
<protein>
    <recommendedName>
        <fullName evidence="8">BHLH domain-containing protein</fullName>
    </recommendedName>
</protein>
<evidence type="ECO:0000259" key="8">
    <source>
        <dbReference type="PROSITE" id="PS50888"/>
    </source>
</evidence>
<dbReference type="GO" id="GO:0005634">
    <property type="term" value="C:nucleus"/>
    <property type="evidence" value="ECO:0007669"/>
    <property type="project" value="UniProtKB-SubCell"/>
</dbReference>
<keyword evidence="3 5" id="KW-0539">Nucleus</keyword>
<evidence type="ECO:0000256" key="4">
    <source>
        <dbReference type="ARBA" id="ARBA00025872"/>
    </source>
</evidence>
<evidence type="ECO:0000313" key="10">
    <source>
        <dbReference type="Proteomes" id="UP000193380"/>
    </source>
</evidence>
<dbReference type="Proteomes" id="UP000193380">
    <property type="component" value="Unassembled WGS sequence"/>
</dbReference>
<dbReference type="GO" id="GO:0003700">
    <property type="term" value="F:DNA-binding transcription factor activity"/>
    <property type="evidence" value="ECO:0007669"/>
    <property type="project" value="InterPro"/>
</dbReference>
<proteinExistence type="predicted"/>
<dbReference type="PANTHER" id="PTHR45851">
    <property type="entry name" value="MYC PROTO-ONCOGENE"/>
    <property type="match status" value="1"/>
</dbReference>
<dbReference type="InterPro" id="IPR002418">
    <property type="entry name" value="Tscrpt_reg_Myc"/>
</dbReference>
<keyword evidence="2 5" id="KW-0238">DNA-binding</keyword>
<feature type="region of interest" description="Disordered" evidence="7">
    <location>
        <begin position="271"/>
        <end position="334"/>
    </location>
</feature>
<dbReference type="STRING" id="8022.A0A060W4A2"/>
<dbReference type="GO" id="GO:0003677">
    <property type="term" value="F:DNA binding"/>
    <property type="evidence" value="ECO:0007669"/>
    <property type="project" value="UniProtKB-UniRule"/>
</dbReference>
<dbReference type="Pfam" id="PF00010">
    <property type="entry name" value="HLH"/>
    <property type="match status" value="1"/>
</dbReference>
<name>A0A060W4A2_ONCMY</name>
<evidence type="ECO:0000256" key="6">
    <source>
        <dbReference type="SAM" id="Coils"/>
    </source>
</evidence>
<feature type="coiled-coil region" evidence="6">
    <location>
        <begin position="365"/>
        <end position="402"/>
    </location>
</feature>
<reference evidence="9" key="2">
    <citation type="submission" date="2014-03" db="EMBL/GenBank/DDBJ databases">
        <authorList>
            <person name="Genoscope - CEA"/>
        </authorList>
    </citation>
    <scope>NUCLEOTIDE SEQUENCE</scope>
</reference>
<evidence type="ECO:0000256" key="5">
    <source>
        <dbReference type="PIRNR" id="PIRNR001705"/>
    </source>
</evidence>
<dbReference type="Gene3D" id="4.10.280.10">
    <property type="entry name" value="Helix-loop-helix DNA-binding domain"/>
    <property type="match status" value="1"/>
</dbReference>
<dbReference type="SMART" id="SM00353">
    <property type="entry name" value="HLH"/>
    <property type="match status" value="1"/>
</dbReference>
<dbReference type="FunFam" id="4.10.280.10:FF:000019">
    <property type="entry name" value="Myc proto-oncogene protein"/>
    <property type="match status" value="1"/>
</dbReference>
<feature type="domain" description="BHLH" evidence="8">
    <location>
        <begin position="323"/>
        <end position="375"/>
    </location>
</feature>
<dbReference type="GO" id="GO:0046983">
    <property type="term" value="F:protein dimerization activity"/>
    <property type="evidence" value="ECO:0007669"/>
    <property type="project" value="InterPro"/>
</dbReference>
<dbReference type="PRINTS" id="PR00044">
    <property type="entry name" value="LEUZIPPRMYC"/>
</dbReference>
<keyword evidence="6" id="KW-0175">Coiled coil</keyword>
<gene>
    <name evidence="9" type="ORF">GSONMT00066548001</name>
</gene>
<organism evidence="9 10">
    <name type="scientific">Oncorhynchus mykiss</name>
    <name type="common">Rainbow trout</name>
    <name type="synonym">Salmo gairdneri</name>
    <dbReference type="NCBI Taxonomy" id="8022"/>
    <lineage>
        <taxon>Eukaryota</taxon>
        <taxon>Metazoa</taxon>
        <taxon>Chordata</taxon>
        <taxon>Craniata</taxon>
        <taxon>Vertebrata</taxon>
        <taxon>Euteleostomi</taxon>
        <taxon>Actinopterygii</taxon>
        <taxon>Neopterygii</taxon>
        <taxon>Teleostei</taxon>
        <taxon>Protacanthopterygii</taxon>
        <taxon>Salmoniformes</taxon>
        <taxon>Salmonidae</taxon>
        <taxon>Salmoninae</taxon>
        <taxon>Oncorhynchus</taxon>
    </lineage>
</organism>
<comment type="subunit">
    <text evidence="4">Efficient DNA binding requires dimerization with another bHLH protein. Binds DNA as a heterodimer with MAX.</text>
</comment>
<evidence type="ECO:0000256" key="1">
    <source>
        <dbReference type="ARBA" id="ARBA00004123"/>
    </source>
</evidence>
<dbReference type="PROSITE" id="PS50888">
    <property type="entry name" value="BHLH"/>
    <property type="match status" value="1"/>
</dbReference>
<dbReference type="PaxDb" id="8022-A0A060W4A2"/>